<protein>
    <submittedName>
        <fullName evidence="2">Uncharacterized protein</fullName>
    </submittedName>
</protein>
<evidence type="ECO:0000313" key="2">
    <source>
        <dbReference type="EMBL" id="HIR70208.1"/>
    </source>
</evidence>
<dbReference type="AlphaFoldDB" id="A0A9D1E8H2"/>
<gene>
    <name evidence="2" type="ORF">IAA55_02875</name>
</gene>
<reference evidence="2" key="2">
    <citation type="journal article" date="2021" name="PeerJ">
        <title>Extensive microbial diversity within the chicken gut microbiome revealed by metagenomics and culture.</title>
        <authorList>
            <person name="Gilroy R."/>
            <person name="Ravi A."/>
            <person name="Getino M."/>
            <person name="Pursley I."/>
            <person name="Horton D.L."/>
            <person name="Alikhan N.F."/>
            <person name="Baker D."/>
            <person name="Gharbi K."/>
            <person name="Hall N."/>
            <person name="Watson M."/>
            <person name="Adriaenssens E.M."/>
            <person name="Foster-Nyarko E."/>
            <person name="Jarju S."/>
            <person name="Secka A."/>
            <person name="Antonio M."/>
            <person name="Oren A."/>
            <person name="Chaudhuri R.R."/>
            <person name="La Ragione R."/>
            <person name="Hildebrand F."/>
            <person name="Pallen M.J."/>
        </authorList>
    </citation>
    <scope>NUCLEOTIDE SEQUENCE</scope>
    <source>
        <strain evidence="2">ChiSjej5B23-6657</strain>
    </source>
</reference>
<sequence length="92" mass="10460">MPGAVYEKGYDMKKGRTRSVLTGLFAGILILGLLLGGSYLWREYQQKQKQEDLKEKVVDQEALEEPKESNPIDFASLWNLNPDVYAWIDVPG</sequence>
<comment type="caution">
    <text evidence="2">The sequence shown here is derived from an EMBL/GenBank/DDBJ whole genome shotgun (WGS) entry which is preliminary data.</text>
</comment>
<name>A0A9D1E8H2_9FIRM</name>
<dbReference type="Gene3D" id="2.40.260.10">
    <property type="entry name" value="Sortase"/>
    <property type="match status" value="1"/>
</dbReference>
<evidence type="ECO:0000313" key="3">
    <source>
        <dbReference type="Proteomes" id="UP000823912"/>
    </source>
</evidence>
<evidence type="ECO:0000256" key="1">
    <source>
        <dbReference type="SAM" id="Phobius"/>
    </source>
</evidence>
<dbReference type="InterPro" id="IPR023365">
    <property type="entry name" value="Sortase_dom-sf"/>
</dbReference>
<feature type="non-terminal residue" evidence="2">
    <location>
        <position position="92"/>
    </location>
</feature>
<dbReference type="Proteomes" id="UP000823912">
    <property type="component" value="Unassembled WGS sequence"/>
</dbReference>
<organism evidence="2 3">
    <name type="scientific">Candidatus Pullilachnospira gallistercoris</name>
    <dbReference type="NCBI Taxonomy" id="2840911"/>
    <lineage>
        <taxon>Bacteria</taxon>
        <taxon>Bacillati</taxon>
        <taxon>Bacillota</taxon>
        <taxon>Clostridia</taxon>
        <taxon>Lachnospirales</taxon>
        <taxon>Lachnospiraceae</taxon>
        <taxon>Lachnospiraceae incertae sedis</taxon>
        <taxon>Candidatus Pullilachnospira</taxon>
    </lineage>
</organism>
<proteinExistence type="predicted"/>
<reference evidence="2" key="1">
    <citation type="submission" date="2020-10" db="EMBL/GenBank/DDBJ databases">
        <authorList>
            <person name="Gilroy R."/>
        </authorList>
    </citation>
    <scope>NUCLEOTIDE SEQUENCE</scope>
    <source>
        <strain evidence="2">ChiSjej5B23-6657</strain>
    </source>
</reference>
<keyword evidence="1" id="KW-0472">Membrane</keyword>
<dbReference type="EMBL" id="DVHM01000047">
    <property type="protein sequence ID" value="HIR70208.1"/>
    <property type="molecule type" value="Genomic_DNA"/>
</dbReference>
<feature type="transmembrane region" description="Helical" evidence="1">
    <location>
        <begin position="20"/>
        <end position="41"/>
    </location>
</feature>
<keyword evidence="1" id="KW-0812">Transmembrane</keyword>
<keyword evidence="1" id="KW-1133">Transmembrane helix</keyword>
<accession>A0A9D1E8H2</accession>